<evidence type="ECO:0000256" key="3">
    <source>
        <dbReference type="PROSITE-ProRule" id="PRU00221"/>
    </source>
</evidence>
<dbReference type="STRING" id="542762.A0A4S4EBX7"/>
<protein>
    <submittedName>
        <fullName evidence="4">Uncharacterized protein</fullName>
    </submittedName>
</protein>
<evidence type="ECO:0000313" key="4">
    <source>
        <dbReference type="EMBL" id="THG13733.1"/>
    </source>
</evidence>
<comment type="caution">
    <text evidence="4">The sequence shown here is derived from an EMBL/GenBank/DDBJ whole genome shotgun (WGS) entry which is preliminary data.</text>
</comment>
<dbReference type="Proteomes" id="UP000306102">
    <property type="component" value="Unassembled WGS sequence"/>
</dbReference>
<dbReference type="EMBL" id="SDRB02005723">
    <property type="protein sequence ID" value="THG13733.1"/>
    <property type="molecule type" value="Genomic_DNA"/>
</dbReference>
<dbReference type="Gene3D" id="2.130.10.10">
    <property type="entry name" value="YVTN repeat-like/Quinoprotein amine dehydrogenase"/>
    <property type="match status" value="2"/>
</dbReference>
<dbReference type="InterPro" id="IPR019775">
    <property type="entry name" value="WD40_repeat_CS"/>
</dbReference>
<evidence type="ECO:0000313" key="5">
    <source>
        <dbReference type="Proteomes" id="UP000306102"/>
    </source>
</evidence>
<dbReference type="PANTHER" id="PTHR44083:SF45">
    <property type="entry name" value="TOPLESS-RELATED PROTEIN 1"/>
    <property type="match status" value="1"/>
</dbReference>
<organism evidence="4 5">
    <name type="scientific">Camellia sinensis var. sinensis</name>
    <name type="common">China tea</name>
    <dbReference type="NCBI Taxonomy" id="542762"/>
    <lineage>
        <taxon>Eukaryota</taxon>
        <taxon>Viridiplantae</taxon>
        <taxon>Streptophyta</taxon>
        <taxon>Embryophyta</taxon>
        <taxon>Tracheophyta</taxon>
        <taxon>Spermatophyta</taxon>
        <taxon>Magnoliopsida</taxon>
        <taxon>eudicotyledons</taxon>
        <taxon>Gunneridae</taxon>
        <taxon>Pentapetalae</taxon>
        <taxon>asterids</taxon>
        <taxon>Ericales</taxon>
        <taxon>Theaceae</taxon>
        <taxon>Camellia</taxon>
    </lineage>
</organism>
<keyword evidence="1 3" id="KW-0853">WD repeat</keyword>
<gene>
    <name evidence="4" type="ORF">TEA_019667</name>
</gene>
<dbReference type="PROSITE" id="PS50082">
    <property type="entry name" value="WD_REPEATS_2"/>
    <property type="match status" value="1"/>
</dbReference>
<dbReference type="PANTHER" id="PTHR44083">
    <property type="entry name" value="TOPLESS-RELATED PROTEIN 1-RELATED"/>
    <property type="match status" value="1"/>
</dbReference>
<evidence type="ECO:0000256" key="2">
    <source>
        <dbReference type="ARBA" id="ARBA00022737"/>
    </source>
</evidence>
<dbReference type="PROSITE" id="PS00678">
    <property type="entry name" value="WD_REPEATS_1"/>
    <property type="match status" value="1"/>
</dbReference>
<keyword evidence="2" id="KW-0677">Repeat</keyword>
<dbReference type="InterPro" id="IPR015943">
    <property type="entry name" value="WD40/YVTN_repeat-like_dom_sf"/>
</dbReference>
<accession>A0A4S4EBX7</accession>
<keyword evidence="5" id="KW-1185">Reference proteome</keyword>
<dbReference type="PROSITE" id="PS50294">
    <property type="entry name" value="WD_REPEATS_REGION"/>
    <property type="match status" value="1"/>
</dbReference>
<dbReference type="SUPFAM" id="SSF50978">
    <property type="entry name" value="WD40 repeat-like"/>
    <property type="match status" value="1"/>
</dbReference>
<proteinExistence type="predicted"/>
<dbReference type="InterPro" id="IPR027728">
    <property type="entry name" value="Topless_fam"/>
</dbReference>
<dbReference type="SMART" id="SM00320">
    <property type="entry name" value="WD40"/>
    <property type="match status" value="4"/>
</dbReference>
<dbReference type="Pfam" id="PF00400">
    <property type="entry name" value="WD40"/>
    <property type="match status" value="2"/>
</dbReference>
<dbReference type="AlphaFoldDB" id="A0A4S4EBX7"/>
<name>A0A4S4EBX7_CAMSN</name>
<sequence>MRGGICHRLLSNSLLKQFPKGIEAHIGSVSDIAFASISEQISIVIGGDDKTIKVWDVVTGANLFTFKGHETPVFCVCPHVRGNFHLDITKDHFLAAGDDYVIKFWEMDSEDLLATSDARGDLPLSGFETPYICFNKEGTLLAASARNKRIKILGTLNGIQSLQAHEMPVSIIATKNGDRRSLEDVPKTIEVVKPIKALKIKEISELAQLQFLLLPGSIKMAKVTTKNSPQLWHPISRTLMTNDLTGVRTEEAKPCFALSKNDSYLISTSGGQVSLFNIATFKTMAIFIFAPPVPMYVAFYPHDNNIIAIGMDDSTVLIYDTRANEIIVWQCNKSISKKSSLLQLPTGRSTKKLSEIEVQFHQDQIHFLVVHELKLAVHVIYPLVVATNPNEPNQFALGLTDGTVCVYELLESDGEWGEKSQCNNSTTLPAIESSSNQHQCATKQRNQLS</sequence>
<dbReference type="InterPro" id="IPR001680">
    <property type="entry name" value="WD40_rpt"/>
</dbReference>
<feature type="repeat" description="WD" evidence="3">
    <location>
        <begin position="22"/>
        <end position="65"/>
    </location>
</feature>
<evidence type="ECO:0000256" key="1">
    <source>
        <dbReference type="ARBA" id="ARBA00022574"/>
    </source>
</evidence>
<reference evidence="4 5" key="1">
    <citation type="journal article" date="2018" name="Proc. Natl. Acad. Sci. U.S.A.">
        <title>Draft genome sequence of Camellia sinensis var. sinensis provides insights into the evolution of the tea genome and tea quality.</title>
        <authorList>
            <person name="Wei C."/>
            <person name="Yang H."/>
            <person name="Wang S."/>
            <person name="Zhao J."/>
            <person name="Liu C."/>
            <person name="Gao L."/>
            <person name="Xia E."/>
            <person name="Lu Y."/>
            <person name="Tai Y."/>
            <person name="She G."/>
            <person name="Sun J."/>
            <person name="Cao H."/>
            <person name="Tong W."/>
            <person name="Gao Q."/>
            <person name="Li Y."/>
            <person name="Deng W."/>
            <person name="Jiang X."/>
            <person name="Wang W."/>
            <person name="Chen Q."/>
            <person name="Zhang S."/>
            <person name="Li H."/>
            <person name="Wu J."/>
            <person name="Wang P."/>
            <person name="Li P."/>
            <person name="Shi C."/>
            <person name="Zheng F."/>
            <person name="Jian J."/>
            <person name="Huang B."/>
            <person name="Shan D."/>
            <person name="Shi M."/>
            <person name="Fang C."/>
            <person name="Yue Y."/>
            <person name="Li F."/>
            <person name="Li D."/>
            <person name="Wei S."/>
            <person name="Han B."/>
            <person name="Jiang C."/>
            <person name="Yin Y."/>
            <person name="Xia T."/>
            <person name="Zhang Z."/>
            <person name="Bennetzen J.L."/>
            <person name="Zhao S."/>
            <person name="Wan X."/>
        </authorList>
    </citation>
    <scope>NUCLEOTIDE SEQUENCE [LARGE SCALE GENOMIC DNA]</scope>
    <source>
        <strain evidence="5">cv. Shuchazao</strain>
        <tissue evidence="4">Leaf</tissue>
    </source>
</reference>
<dbReference type="GO" id="GO:0006355">
    <property type="term" value="P:regulation of DNA-templated transcription"/>
    <property type="evidence" value="ECO:0007669"/>
    <property type="project" value="InterPro"/>
</dbReference>
<dbReference type="InterPro" id="IPR036322">
    <property type="entry name" value="WD40_repeat_dom_sf"/>
</dbReference>